<dbReference type="AlphaFoldDB" id="A0A7G9T643"/>
<evidence type="ECO:0000256" key="3">
    <source>
        <dbReference type="ARBA" id="ARBA00022603"/>
    </source>
</evidence>
<dbReference type="GO" id="GO:0005737">
    <property type="term" value="C:cytoplasm"/>
    <property type="evidence" value="ECO:0007669"/>
    <property type="project" value="UniProtKB-SubCell"/>
</dbReference>
<comment type="function">
    <text evidence="6">Methylates ribosomal protein L11.</text>
</comment>
<dbReference type="PIRSF" id="PIRSF000401">
    <property type="entry name" value="RPL11_MTase"/>
    <property type="match status" value="1"/>
</dbReference>
<evidence type="ECO:0000256" key="5">
    <source>
        <dbReference type="ARBA" id="ARBA00022691"/>
    </source>
</evidence>
<feature type="binding site" evidence="6">
    <location>
        <position position="162"/>
    </location>
    <ligand>
        <name>S-adenosyl-L-methionine</name>
        <dbReference type="ChEBI" id="CHEBI:59789"/>
    </ligand>
</feature>
<comment type="similarity">
    <text evidence="1 6">Belongs to the methyltransferase superfamily. PrmA family.</text>
</comment>
<sequence>MSWHEVSVDTQTEAVEAISNILMEAGAEGIQIDDSADKATFEAHDSTVMVDWETMPHRISGAVVTGFFATTIDVEKIALDVQTRVNQLADYGLNALPGSVKTNIVKEEDWATEWQKYYHPVRVTRHLTVLPKWETIPASQPDEKYIILDPGMAFGTGTHPTTQLMLQALEIVVRGGERMLDIGTGSGVLSIGARQLGVHQILATDIDEVAVQSAQQNIDLNPSATGIKVIPSDLLTSVPVQRYDIIVANMLSEVLVLLIPDLKTYVTPNGYVLLSGIYFDKKEAIVSQLGSAGFEIMETLQMGDWFGLICQLTTTEE</sequence>
<dbReference type="CDD" id="cd02440">
    <property type="entry name" value="AdoMet_MTases"/>
    <property type="match status" value="1"/>
</dbReference>
<gene>
    <name evidence="6 7" type="primary">prmA</name>
    <name evidence="7" type="ORF">H9L19_01325</name>
</gene>
<dbReference type="EMBL" id="CP060724">
    <property type="protein sequence ID" value="QNN75568.1"/>
    <property type="molecule type" value="Genomic_DNA"/>
</dbReference>
<dbReference type="RefSeq" id="WP_187529400.1">
    <property type="nucleotide sequence ID" value="NZ_CP060724.1"/>
</dbReference>
<evidence type="ECO:0000256" key="2">
    <source>
        <dbReference type="ARBA" id="ARBA00022490"/>
    </source>
</evidence>
<evidence type="ECO:0000313" key="8">
    <source>
        <dbReference type="Proteomes" id="UP000515800"/>
    </source>
</evidence>
<name>A0A7G9T643_9LACO</name>
<evidence type="ECO:0000256" key="6">
    <source>
        <dbReference type="HAMAP-Rule" id="MF_00735"/>
    </source>
</evidence>
<proteinExistence type="inferred from homology"/>
<organism evidence="7 8">
    <name type="scientific">Weissella diestrammenae</name>
    <dbReference type="NCBI Taxonomy" id="1162633"/>
    <lineage>
        <taxon>Bacteria</taxon>
        <taxon>Bacillati</taxon>
        <taxon>Bacillota</taxon>
        <taxon>Bacilli</taxon>
        <taxon>Lactobacillales</taxon>
        <taxon>Lactobacillaceae</taxon>
        <taxon>Weissella</taxon>
    </lineage>
</organism>
<dbReference type="GO" id="GO:0005840">
    <property type="term" value="C:ribosome"/>
    <property type="evidence" value="ECO:0007669"/>
    <property type="project" value="UniProtKB-KW"/>
</dbReference>
<protein>
    <recommendedName>
        <fullName evidence="6">Ribosomal protein L11 methyltransferase</fullName>
        <shortName evidence="6">L11 Mtase</shortName>
        <ecNumber evidence="6">2.1.1.-</ecNumber>
    </recommendedName>
</protein>
<comment type="catalytic activity">
    <reaction evidence="6">
        <text>L-lysyl-[protein] + 3 S-adenosyl-L-methionine = N(6),N(6),N(6)-trimethyl-L-lysyl-[protein] + 3 S-adenosyl-L-homocysteine + 3 H(+)</text>
        <dbReference type="Rhea" id="RHEA:54192"/>
        <dbReference type="Rhea" id="RHEA-COMP:9752"/>
        <dbReference type="Rhea" id="RHEA-COMP:13826"/>
        <dbReference type="ChEBI" id="CHEBI:15378"/>
        <dbReference type="ChEBI" id="CHEBI:29969"/>
        <dbReference type="ChEBI" id="CHEBI:57856"/>
        <dbReference type="ChEBI" id="CHEBI:59789"/>
        <dbReference type="ChEBI" id="CHEBI:61961"/>
    </reaction>
</comment>
<dbReference type="InterPro" id="IPR004498">
    <property type="entry name" value="Ribosomal_PrmA_MeTrfase"/>
</dbReference>
<keyword evidence="4 6" id="KW-0808">Transferase</keyword>
<evidence type="ECO:0000313" key="7">
    <source>
        <dbReference type="EMBL" id="QNN75568.1"/>
    </source>
</evidence>
<feature type="binding site" evidence="6">
    <location>
        <position position="183"/>
    </location>
    <ligand>
        <name>S-adenosyl-L-methionine</name>
        <dbReference type="ChEBI" id="CHEBI:59789"/>
    </ligand>
</feature>
<accession>A0A7G9T643</accession>
<keyword evidence="8" id="KW-1185">Reference proteome</keyword>
<dbReference type="PANTHER" id="PTHR43648:SF1">
    <property type="entry name" value="ELECTRON TRANSFER FLAVOPROTEIN BETA SUBUNIT LYSINE METHYLTRANSFERASE"/>
    <property type="match status" value="1"/>
</dbReference>
<comment type="subcellular location">
    <subcellularLocation>
        <location evidence="6">Cytoplasm</location>
    </subcellularLocation>
</comment>
<evidence type="ECO:0000256" key="4">
    <source>
        <dbReference type="ARBA" id="ARBA00022679"/>
    </source>
</evidence>
<dbReference type="GO" id="GO:0008276">
    <property type="term" value="F:protein methyltransferase activity"/>
    <property type="evidence" value="ECO:0007669"/>
    <property type="project" value="UniProtKB-UniRule"/>
</dbReference>
<keyword evidence="3 6" id="KW-0489">Methyltransferase</keyword>
<keyword evidence="2 6" id="KW-0963">Cytoplasm</keyword>
<dbReference type="SUPFAM" id="SSF53335">
    <property type="entry name" value="S-adenosyl-L-methionine-dependent methyltransferases"/>
    <property type="match status" value="1"/>
</dbReference>
<dbReference type="PANTHER" id="PTHR43648">
    <property type="entry name" value="ELECTRON TRANSFER FLAVOPROTEIN BETA SUBUNIT LYSINE METHYLTRANSFERASE"/>
    <property type="match status" value="1"/>
</dbReference>
<dbReference type="NCBIfam" id="TIGR00406">
    <property type="entry name" value="prmA"/>
    <property type="match status" value="1"/>
</dbReference>
<keyword evidence="7" id="KW-0689">Ribosomal protein</keyword>
<dbReference type="InterPro" id="IPR050078">
    <property type="entry name" value="Ribosomal_L11_MeTrfase_PrmA"/>
</dbReference>
<dbReference type="GO" id="GO:0032259">
    <property type="term" value="P:methylation"/>
    <property type="evidence" value="ECO:0007669"/>
    <property type="project" value="UniProtKB-KW"/>
</dbReference>
<feature type="binding site" evidence="6">
    <location>
        <position position="249"/>
    </location>
    <ligand>
        <name>S-adenosyl-L-methionine</name>
        <dbReference type="ChEBI" id="CHEBI:59789"/>
    </ligand>
</feature>
<dbReference type="Proteomes" id="UP000515800">
    <property type="component" value="Chromosome"/>
</dbReference>
<dbReference type="Pfam" id="PF06325">
    <property type="entry name" value="PrmA"/>
    <property type="match status" value="1"/>
</dbReference>
<dbReference type="KEGG" id="wdi:H9L19_01325"/>
<keyword evidence="7" id="KW-0687">Ribonucleoprotein</keyword>
<keyword evidence="5 6" id="KW-0949">S-adenosyl-L-methionine</keyword>
<dbReference type="InterPro" id="IPR029063">
    <property type="entry name" value="SAM-dependent_MTases_sf"/>
</dbReference>
<dbReference type="EC" id="2.1.1.-" evidence="6"/>
<reference evidence="7 8" key="1">
    <citation type="submission" date="2020-08" db="EMBL/GenBank/DDBJ databases">
        <title>Genome sequence of Weissella diestrammenae KACC 16890T.</title>
        <authorList>
            <person name="Hyun D.-W."/>
            <person name="Bae J.-W."/>
        </authorList>
    </citation>
    <scope>NUCLEOTIDE SEQUENCE [LARGE SCALE GENOMIC DNA]</scope>
    <source>
        <strain evidence="7 8">KACC 16890</strain>
    </source>
</reference>
<dbReference type="HAMAP" id="MF_00735">
    <property type="entry name" value="Methyltr_PrmA"/>
    <property type="match status" value="1"/>
</dbReference>
<evidence type="ECO:0000256" key="1">
    <source>
        <dbReference type="ARBA" id="ARBA00009741"/>
    </source>
</evidence>
<dbReference type="Gene3D" id="3.40.50.150">
    <property type="entry name" value="Vaccinia Virus protein VP39"/>
    <property type="match status" value="1"/>
</dbReference>
<feature type="binding site" evidence="6">
    <location>
        <position position="205"/>
    </location>
    <ligand>
        <name>S-adenosyl-L-methionine</name>
        <dbReference type="ChEBI" id="CHEBI:59789"/>
    </ligand>
</feature>